<dbReference type="SUPFAM" id="SSF52141">
    <property type="entry name" value="Uracil-DNA glycosylase-like"/>
    <property type="match status" value="1"/>
</dbReference>
<evidence type="ECO:0000256" key="2">
    <source>
        <dbReference type="ARBA" id="ARBA00002631"/>
    </source>
</evidence>
<dbReference type="Proteomes" id="UP000038622">
    <property type="component" value="Unassembled WGS sequence"/>
</dbReference>
<dbReference type="Gene3D" id="3.40.470.10">
    <property type="entry name" value="Uracil-DNA glycosylase-like domain"/>
    <property type="match status" value="1"/>
</dbReference>
<dbReference type="EMBL" id="CDML01000001">
    <property type="protein sequence ID" value="CRF40304.1"/>
    <property type="molecule type" value="Genomic_DNA"/>
</dbReference>
<evidence type="ECO:0000256" key="6">
    <source>
        <dbReference type="ARBA" id="ARBA00022763"/>
    </source>
</evidence>
<dbReference type="PANTHER" id="PTHR11264:SF0">
    <property type="entry name" value="URACIL-DNA GLYCOSYLASE"/>
    <property type="match status" value="1"/>
</dbReference>
<evidence type="ECO:0000313" key="12">
    <source>
        <dbReference type="EMBL" id="CRF43192.1"/>
    </source>
</evidence>
<evidence type="ECO:0000256" key="5">
    <source>
        <dbReference type="ARBA" id="ARBA00018429"/>
    </source>
</evidence>
<dbReference type="CDD" id="cd10027">
    <property type="entry name" value="UDG-F1-like"/>
    <property type="match status" value="1"/>
</dbReference>
<protein>
    <recommendedName>
        <fullName evidence="5 9">Uracil-DNA glycosylase</fullName>
        <shortName evidence="9">UDG</shortName>
        <ecNumber evidence="4 9">3.2.2.27</ecNumber>
    </recommendedName>
</protein>
<keyword evidence="8 9" id="KW-0234">DNA repair</keyword>
<dbReference type="Proteomes" id="UP000045175">
    <property type="component" value="Unassembled WGS sequence"/>
</dbReference>
<dbReference type="InterPro" id="IPR002043">
    <property type="entry name" value="UDG_fam1"/>
</dbReference>
<keyword evidence="14" id="KW-1185">Reference proteome</keyword>
<dbReference type="OrthoDB" id="9804372at2"/>
<dbReference type="EMBL" id="CDMH01000057">
    <property type="protein sequence ID" value="CRF43192.1"/>
    <property type="molecule type" value="Genomic_DNA"/>
</dbReference>
<comment type="subcellular location">
    <subcellularLocation>
        <location evidence="9">Cytoplasm</location>
    </subcellularLocation>
</comment>
<evidence type="ECO:0000259" key="10">
    <source>
        <dbReference type="SMART" id="SM00986"/>
    </source>
</evidence>
<comment type="catalytic activity">
    <reaction evidence="1 9">
        <text>Hydrolyzes single-stranded DNA or mismatched double-stranded DNA and polynucleotides, releasing free uracil.</text>
        <dbReference type="EC" id="3.2.2.27"/>
    </reaction>
</comment>
<dbReference type="SMART" id="SM00987">
    <property type="entry name" value="UreE_C"/>
    <property type="match status" value="1"/>
</dbReference>
<keyword evidence="9" id="KW-0963">Cytoplasm</keyword>
<dbReference type="NCBIfam" id="NF003588">
    <property type="entry name" value="PRK05254.1-1"/>
    <property type="match status" value="1"/>
</dbReference>
<gene>
    <name evidence="9" type="primary">ung</name>
    <name evidence="11" type="ORF">HAL011_00560</name>
    <name evidence="12" type="ORF">HAL013_14160</name>
    <name evidence="13" type="ORF">HAL09_06910</name>
</gene>
<feature type="active site" description="Proton acceptor" evidence="9">
    <location>
        <position position="75"/>
    </location>
</feature>
<feature type="domain" description="Uracil-DNA glycosylase-like" evidence="10">
    <location>
        <begin position="60"/>
        <end position="231"/>
    </location>
</feature>
<evidence type="ECO:0000313" key="13">
    <source>
        <dbReference type="EMBL" id="CRF44122.1"/>
    </source>
</evidence>
<evidence type="ECO:0000256" key="7">
    <source>
        <dbReference type="ARBA" id="ARBA00022801"/>
    </source>
</evidence>
<proteinExistence type="inferred from homology"/>
<evidence type="ECO:0000313" key="14">
    <source>
        <dbReference type="Proteomes" id="UP000038622"/>
    </source>
</evidence>
<dbReference type="PANTHER" id="PTHR11264">
    <property type="entry name" value="URACIL-DNA GLYCOSYLASE"/>
    <property type="match status" value="1"/>
</dbReference>
<dbReference type="NCBIfam" id="NF003589">
    <property type="entry name" value="PRK05254.1-2"/>
    <property type="match status" value="1"/>
</dbReference>
<reference evidence="11" key="1">
    <citation type="submission" date="2014-12" db="EMBL/GenBank/DDBJ databases">
        <title>Whole genome sequences of four Staphylococcus schleiferi canine isolates.</title>
        <authorList>
            <person name="Misic A.M."/>
            <person name="Cain C."/>
            <person name="Morris D.O."/>
            <person name="Rankin S."/>
            <person name="Beiting D."/>
        </authorList>
    </citation>
    <scope>NUCLEOTIDE SEQUENCE</scope>
    <source>
        <strain evidence="11">ASB11</strain>
        <strain evidence="12">ASB13</strain>
        <strain evidence="13">ASB9</strain>
    </source>
</reference>
<comment type="similarity">
    <text evidence="3 9">Belongs to the uracil-DNA glycosylase (UDG) superfamily. UNG family.</text>
</comment>
<evidence type="ECO:0000313" key="16">
    <source>
        <dbReference type="Proteomes" id="UP000045175"/>
    </source>
</evidence>
<evidence type="ECO:0000256" key="9">
    <source>
        <dbReference type="HAMAP-Rule" id="MF_00148"/>
    </source>
</evidence>
<sequence length="243" mass="27115">MLAYILARLQTTEWFSLLEPLSQTSAFSALNAKYTESLKQAQAQNTQIFPSMRQIFRAFEATPFEKLHTILLGQDPYPGTFRHNDQERPFACGLSFSVPQVAPLPKSLQNIYKELHASLNIPISRHGDLSAWAHQGVLLLNAILSVPKGQPKGHAHLGWESFTDGVLSALSHLDRPLLFIFLGKVAQEKIQTLTPNPKHLILCAPHPSPLAQNRPPTFLGSGVFKKAQEFLQAQNIPMQWVLP</sequence>
<dbReference type="AlphaFoldDB" id="A0A0K2X6K0"/>
<dbReference type="InterPro" id="IPR005122">
    <property type="entry name" value="Uracil-DNA_glycosylase-like"/>
</dbReference>
<dbReference type="GO" id="GO:0097510">
    <property type="term" value="P:base-excision repair, AP site formation via deaminated base removal"/>
    <property type="evidence" value="ECO:0007669"/>
    <property type="project" value="TreeGrafter"/>
</dbReference>
<evidence type="ECO:0000256" key="8">
    <source>
        <dbReference type="ARBA" id="ARBA00023204"/>
    </source>
</evidence>
<name>A0A0K2X6K0_9HELI</name>
<accession>A0A0K2X6K0</accession>
<dbReference type="GO" id="GO:0005737">
    <property type="term" value="C:cytoplasm"/>
    <property type="evidence" value="ECO:0007669"/>
    <property type="project" value="UniProtKB-SubCell"/>
</dbReference>
<dbReference type="NCBIfam" id="NF003592">
    <property type="entry name" value="PRK05254.1-5"/>
    <property type="match status" value="1"/>
</dbReference>
<comment type="function">
    <text evidence="2 9">Excises uracil residues from the DNA which can arise as a result of misincorporation of dUMP residues by DNA polymerase or due to deamination of cytosine.</text>
</comment>
<dbReference type="HAMAP" id="MF_00148">
    <property type="entry name" value="UDG"/>
    <property type="match status" value="1"/>
</dbReference>
<organism evidence="11 14">
    <name type="scientific">Helicobacter ailurogastricus</name>
    <dbReference type="NCBI Taxonomy" id="1578720"/>
    <lineage>
        <taxon>Bacteria</taxon>
        <taxon>Pseudomonadati</taxon>
        <taxon>Campylobacterota</taxon>
        <taxon>Epsilonproteobacteria</taxon>
        <taxon>Campylobacterales</taxon>
        <taxon>Helicobacteraceae</taxon>
        <taxon>Helicobacter</taxon>
    </lineage>
</organism>
<evidence type="ECO:0000256" key="1">
    <source>
        <dbReference type="ARBA" id="ARBA00001400"/>
    </source>
</evidence>
<dbReference type="GO" id="GO:0004844">
    <property type="term" value="F:uracil DNA N-glycosylase activity"/>
    <property type="evidence" value="ECO:0007669"/>
    <property type="project" value="UniProtKB-UniRule"/>
</dbReference>
<keyword evidence="7 9" id="KW-0378">Hydrolase</keyword>
<dbReference type="Proteomes" id="UP000041394">
    <property type="component" value="Unassembled WGS sequence"/>
</dbReference>
<dbReference type="RefSeq" id="WP_053941758.1">
    <property type="nucleotide sequence ID" value="NZ_BSCV01000009.1"/>
</dbReference>
<dbReference type="NCBIfam" id="TIGR00628">
    <property type="entry name" value="ung"/>
    <property type="match status" value="1"/>
</dbReference>
<dbReference type="STRING" id="1578720.HAL011_00560"/>
<dbReference type="SMART" id="SM00986">
    <property type="entry name" value="UDG"/>
    <property type="match status" value="1"/>
</dbReference>
<dbReference type="EMBL" id="CDMN01000027">
    <property type="protein sequence ID" value="CRF44122.1"/>
    <property type="molecule type" value="Genomic_DNA"/>
</dbReference>
<evidence type="ECO:0000313" key="11">
    <source>
        <dbReference type="EMBL" id="CRF40304.1"/>
    </source>
</evidence>
<evidence type="ECO:0000313" key="15">
    <source>
        <dbReference type="Proteomes" id="UP000041394"/>
    </source>
</evidence>
<keyword evidence="6 9" id="KW-0227">DNA damage</keyword>
<dbReference type="InterPro" id="IPR036895">
    <property type="entry name" value="Uracil-DNA_glycosylase-like_sf"/>
</dbReference>
<evidence type="ECO:0000256" key="4">
    <source>
        <dbReference type="ARBA" id="ARBA00012030"/>
    </source>
</evidence>
<dbReference type="Pfam" id="PF03167">
    <property type="entry name" value="UDG"/>
    <property type="match status" value="1"/>
</dbReference>
<evidence type="ECO:0000256" key="3">
    <source>
        <dbReference type="ARBA" id="ARBA00008184"/>
    </source>
</evidence>
<dbReference type="EC" id="3.2.2.27" evidence="4 9"/>
<reference evidence="15 16" key="2">
    <citation type="submission" date="2014-12" db="EMBL/GenBank/DDBJ databases">
        <authorList>
            <person name="Jaenicke S."/>
        </authorList>
    </citation>
    <scope>NUCLEOTIDE SEQUENCE [LARGE SCALE GENOMIC DNA]</scope>
</reference>
<reference evidence="14" key="3">
    <citation type="submission" date="2014-12" db="EMBL/GenBank/DDBJ databases">
        <authorList>
            <person name="Smet A."/>
        </authorList>
    </citation>
    <scope>NUCLEOTIDE SEQUENCE [LARGE SCALE GENOMIC DNA]</scope>
</reference>